<evidence type="ECO:0000313" key="4">
    <source>
        <dbReference type="WBParaSite" id="MBELARI_LOCUS20205"/>
    </source>
</evidence>
<feature type="transmembrane region" description="Helical" evidence="2">
    <location>
        <begin position="67"/>
        <end position="92"/>
    </location>
</feature>
<dbReference type="Proteomes" id="UP000887575">
    <property type="component" value="Unassembled WGS sequence"/>
</dbReference>
<keyword evidence="2" id="KW-0472">Membrane</keyword>
<organism evidence="3 4">
    <name type="scientific">Mesorhabditis belari</name>
    <dbReference type="NCBI Taxonomy" id="2138241"/>
    <lineage>
        <taxon>Eukaryota</taxon>
        <taxon>Metazoa</taxon>
        <taxon>Ecdysozoa</taxon>
        <taxon>Nematoda</taxon>
        <taxon>Chromadorea</taxon>
        <taxon>Rhabditida</taxon>
        <taxon>Rhabditina</taxon>
        <taxon>Rhabditomorpha</taxon>
        <taxon>Rhabditoidea</taxon>
        <taxon>Rhabditidae</taxon>
        <taxon>Mesorhabditinae</taxon>
        <taxon>Mesorhabditis</taxon>
    </lineage>
</organism>
<accession>A0AAF3F196</accession>
<keyword evidence="3" id="KW-1185">Reference proteome</keyword>
<keyword evidence="2" id="KW-0812">Transmembrane</keyword>
<evidence type="ECO:0000256" key="2">
    <source>
        <dbReference type="SAM" id="Phobius"/>
    </source>
</evidence>
<reference evidence="4" key="1">
    <citation type="submission" date="2024-02" db="UniProtKB">
        <authorList>
            <consortium name="WormBaseParasite"/>
        </authorList>
    </citation>
    <scope>IDENTIFICATION</scope>
</reference>
<name>A0AAF3F196_9BILA</name>
<evidence type="ECO:0000313" key="3">
    <source>
        <dbReference type="Proteomes" id="UP000887575"/>
    </source>
</evidence>
<feature type="region of interest" description="Disordered" evidence="1">
    <location>
        <begin position="110"/>
        <end position="129"/>
    </location>
</feature>
<sequence>MEVDARCLSREEANPCISYCRKQSFNQTDQWYACALLNYEIPGNEMTFPEVEHALKLVTKFTNVQMWIAPLLLGFMVGAVIGVSLVFLHCFCTKKLVRDRFSRFKLLPKDESRQQQKQNQQSQFDKRESAEIVRFSGIQSIGKG</sequence>
<protein>
    <submittedName>
        <fullName evidence="4">Uncharacterized protein</fullName>
    </submittedName>
</protein>
<dbReference type="WBParaSite" id="MBELARI_LOCUS20205">
    <property type="protein sequence ID" value="MBELARI_LOCUS20205"/>
    <property type="gene ID" value="MBELARI_LOCUS20205"/>
</dbReference>
<evidence type="ECO:0000256" key="1">
    <source>
        <dbReference type="SAM" id="MobiDB-lite"/>
    </source>
</evidence>
<dbReference type="AlphaFoldDB" id="A0AAF3F196"/>
<proteinExistence type="predicted"/>
<keyword evidence="2" id="KW-1133">Transmembrane helix</keyword>